<keyword evidence="11" id="KW-1185">Reference proteome</keyword>
<dbReference type="Proteomes" id="UP001148018">
    <property type="component" value="Unassembled WGS sequence"/>
</dbReference>
<keyword evidence="6 9" id="KW-0472">Membrane</keyword>
<keyword evidence="8" id="KW-0407">Ion channel</keyword>
<evidence type="ECO:0000256" key="4">
    <source>
        <dbReference type="ARBA" id="ARBA00022989"/>
    </source>
</evidence>
<dbReference type="GO" id="GO:0015269">
    <property type="term" value="F:calcium-activated potassium channel activity"/>
    <property type="evidence" value="ECO:0007669"/>
    <property type="project" value="InterPro"/>
</dbReference>
<accession>A0A9Q0IDL7</accession>
<evidence type="ECO:0000256" key="3">
    <source>
        <dbReference type="ARBA" id="ARBA00022692"/>
    </source>
</evidence>
<feature type="transmembrane region" description="Helical" evidence="9">
    <location>
        <begin position="58"/>
        <end position="78"/>
    </location>
</feature>
<reference evidence="10" key="1">
    <citation type="submission" date="2022-07" db="EMBL/GenBank/DDBJ databases">
        <title>Chromosome-level genome of Muraenolepis orangiensis.</title>
        <authorList>
            <person name="Kim J."/>
        </authorList>
    </citation>
    <scope>NUCLEOTIDE SEQUENCE</scope>
    <source>
        <strain evidence="10">KU_S4_2022</strain>
        <tissue evidence="10">Muscle</tissue>
    </source>
</reference>
<keyword evidence="5" id="KW-0406">Ion transport</keyword>
<dbReference type="PANTHER" id="PTHR10258:SF4">
    <property type="entry name" value="CALCIUM-ACTIVATED POTASSIUM CHANNEL SUBUNIT BETA-3"/>
    <property type="match status" value="1"/>
</dbReference>
<evidence type="ECO:0000256" key="9">
    <source>
        <dbReference type="SAM" id="Phobius"/>
    </source>
</evidence>
<name>A0A9Q0IDL7_9TELE</name>
<comment type="subcellular location">
    <subcellularLocation>
        <location evidence="1">Membrane</location>
        <topology evidence="1">Multi-pass membrane protein</topology>
    </subcellularLocation>
</comment>
<keyword evidence="3 9" id="KW-0812">Transmembrane</keyword>
<evidence type="ECO:0000256" key="2">
    <source>
        <dbReference type="ARBA" id="ARBA00022448"/>
    </source>
</evidence>
<comment type="caution">
    <text evidence="10">The sequence shown here is derived from an EMBL/GenBank/DDBJ whole genome shotgun (WGS) entry which is preliminary data.</text>
</comment>
<dbReference type="EMBL" id="JANIIK010000111">
    <property type="protein sequence ID" value="KAJ3594879.1"/>
    <property type="molecule type" value="Genomic_DNA"/>
</dbReference>
<dbReference type="AlphaFoldDB" id="A0A9Q0IDL7"/>
<evidence type="ECO:0000313" key="10">
    <source>
        <dbReference type="EMBL" id="KAJ3594879.1"/>
    </source>
</evidence>
<feature type="transmembrane region" description="Helical" evidence="9">
    <location>
        <begin position="201"/>
        <end position="223"/>
    </location>
</feature>
<evidence type="ECO:0000256" key="6">
    <source>
        <dbReference type="ARBA" id="ARBA00023136"/>
    </source>
</evidence>
<organism evidence="10 11">
    <name type="scientific">Muraenolepis orangiensis</name>
    <name type="common">Patagonian moray cod</name>
    <dbReference type="NCBI Taxonomy" id="630683"/>
    <lineage>
        <taxon>Eukaryota</taxon>
        <taxon>Metazoa</taxon>
        <taxon>Chordata</taxon>
        <taxon>Craniata</taxon>
        <taxon>Vertebrata</taxon>
        <taxon>Euteleostomi</taxon>
        <taxon>Actinopterygii</taxon>
        <taxon>Neopterygii</taxon>
        <taxon>Teleostei</taxon>
        <taxon>Neoteleostei</taxon>
        <taxon>Acanthomorphata</taxon>
        <taxon>Zeiogadaria</taxon>
        <taxon>Gadariae</taxon>
        <taxon>Gadiformes</taxon>
        <taxon>Muraenolepidoidei</taxon>
        <taxon>Muraenolepididae</taxon>
        <taxon>Muraenolepis</taxon>
    </lineage>
</organism>
<proteinExistence type="predicted"/>
<dbReference type="InterPro" id="IPR003930">
    <property type="entry name" value="K_chnl_Ca-activ_BK_bsu"/>
</dbReference>
<evidence type="ECO:0000256" key="1">
    <source>
        <dbReference type="ARBA" id="ARBA00004141"/>
    </source>
</evidence>
<gene>
    <name evidence="10" type="ORF">NHX12_004184</name>
</gene>
<evidence type="ECO:0000256" key="7">
    <source>
        <dbReference type="ARBA" id="ARBA00023180"/>
    </source>
</evidence>
<protein>
    <submittedName>
        <fullName evidence="10">Uncharacterized protein</fullName>
    </submittedName>
</protein>
<dbReference type="GO" id="GO:0005513">
    <property type="term" value="P:detection of calcium ion"/>
    <property type="evidence" value="ECO:0007669"/>
    <property type="project" value="TreeGrafter"/>
</dbReference>
<evidence type="ECO:0000256" key="5">
    <source>
        <dbReference type="ARBA" id="ARBA00023065"/>
    </source>
</evidence>
<dbReference type="OrthoDB" id="5973433at2759"/>
<dbReference type="GO" id="GO:0008076">
    <property type="term" value="C:voltage-gated potassium channel complex"/>
    <property type="evidence" value="ECO:0007669"/>
    <property type="project" value="TreeGrafter"/>
</dbReference>
<keyword evidence="4 9" id="KW-1133">Transmembrane helix</keyword>
<evidence type="ECO:0000313" key="11">
    <source>
        <dbReference type="Proteomes" id="UP001148018"/>
    </source>
</evidence>
<evidence type="ECO:0000256" key="8">
    <source>
        <dbReference type="ARBA" id="ARBA00023303"/>
    </source>
</evidence>
<keyword evidence="2" id="KW-0813">Transport</keyword>
<sequence>MFMSATAPRGSYDVPVNINLQGGRRRPTSPAQDQMWRRGDEGKLKAQMPVSSAGEDRAVLLGFTMMAFSVLMFFVVGITTVKPYVSSKWAENSSCALVRVELLEDWVDCRGVGTMPCLRATVNLTASGRTALLHHDEDSLRLAPECFYIPKCKMKEAELHDEALVVKHNLEERLGKSLPCLADSAKHPDHAVLQRRYTRRVALFAMQWPVLMLAGGALLVGLVKLTQRLGLVRPDTLGHRKGVTGYEDGEHPVNIQTKLYNFPRWPSTQFFKQDADG</sequence>
<dbReference type="PANTHER" id="PTHR10258">
    <property type="entry name" value="CALCIUM-ACTIVATED POTASSIUM CHANNEL SUBUNIT BETA"/>
    <property type="match status" value="1"/>
</dbReference>
<dbReference type="PRINTS" id="PR01450">
    <property type="entry name" value="BKCHANNELB"/>
</dbReference>
<keyword evidence="7" id="KW-0325">Glycoprotein</keyword>
<dbReference type="GO" id="GO:0015459">
    <property type="term" value="F:potassium channel regulator activity"/>
    <property type="evidence" value="ECO:0007669"/>
    <property type="project" value="TreeGrafter"/>
</dbReference>
<dbReference type="Pfam" id="PF03185">
    <property type="entry name" value="CaKB"/>
    <property type="match status" value="1"/>
</dbReference>